<organism evidence="5 6">
    <name type="scientific">Candidatus Protoclostridium stercorigallinarum</name>
    <dbReference type="NCBI Taxonomy" id="2838741"/>
    <lineage>
        <taxon>Bacteria</taxon>
        <taxon>Bacillati</taxon>
        <taxon>Bacillota</taxon>
        <taxon>Clostridia</taxon>
        <taxon>Candidatus Protoclostridium</taxon>
    </lineage>
</organism>
<dbReference type="InterPro" id="IPR000424">
    <property type="entry name" value="Primosome_PriB/ssb"/>
</dbReference>
<sequence>MNKIFIIGNLTGDPDYQVSASGTPVCRFTVAVNRRHSSAQSDERTADFFRVTTFRKTAENCSSYLSKGRKVGVVGALQINEYTDKDGNRRTSVDVTADEVEFLSPRGEDSAPAPAPRASRGGATLEPVNDESLPF</sequence>
<evidence type="ECO:0000256" key="1">
    <source>
        <dbReference type="ARBA" id="ARBA00023125"/>
    </source>
</evidence>
<dbReference type="GO" id="GO:0009295">
    <property type="term" value="C:nucleoid"/>
    <property type="evidence" value="ECO:0007669"/>
    <property type="project" value="TreeGrafter"/>
</dbReference>
<gene>
    <name evidence="5" type="ORF">H9892_01995</name>
</gene>
<dbReference type="Proteomes" id="UP000823990">
    <property type="component" value="Unassembled WGS sequence"/>
</dbReference>
<dbReference type="AlphaFoldDB" id="A0A9D1TS23"/>
<evidence type="ECO:0000313" key="5">
    <source>
        <dbReference type="EMBL" id="HIW02091.1"/>
    </source>
</evidence>
<dbReference type="PROSITE" id="PS50935">
    <property type="entry name" value="SSB"/>
    <property type="match status" value="1"/>
</dbReference>
<comment type="caution">
    <text evidence="5">The sequence shown here is derived from an EMBL/GenBank/DDBJ whole genome shotgun (WGS) entry which is preliminary data.</text>
</comment>
<dbReference type="NCBIfam" id="TIGR00621">
    <property type="entry name" value="ssb"/>
    <property type="match status" value="1"/>
</dbReference>
<dbReference type="HAMAP" id="MF_00984">
    <property type="entry name" value="SSB"/>
    <property type="match status" value="1"/>
</dbReference>
<accession>A0A9D1TS23</accession>
<name>A0A9D1TS23_9FIRM</name>
<dbReference type="PIRSF" id="PIRSF002070">
    <property type="entry name" value="SSB"/>
    <property type="match status" value="1"/>
</dbReference>
<reference evidence="5" key="1">
    <citation type="journal article" date="2021" name="PeerJ">
        <title>Extensive microbial diversity within the chicken gut microbiome revealed by metagenomics and culture.</title>
        <authorList>
            <person name="Gilroy R."/>
            <person name="Ravi A."/>
            <person name="Getino M."/>
            <person name="Pursley I."/>
            <person name="Horton D.L."/>
            <person name="Alikhan N.F."/>
            <person name="Baker D."/>
            <person name="Gharbi K."/>
            <person name="Hall N."/>
            <person name="Watson M."/>
            <person name="Adriaenssens E.M."/>
            <person name="Foster-Nyarko E."/>
            <person name="Jarju S."/>
            <person name="Secka A."/>
            <person name="Antonio M."/>
            <person name="Oren A."/>
            <person name="Chaudhuri R.R."/>
            <person name="La Ragione R."/>
            <person name="Hildebrand F."/>
            <person name="Pallen M.J."/>
        </authorList>
    </citation>
    <scope>NUCLEOTIDE SEQUENCE</scope>
    <source>
        <strain evidence="5">12435</strain>
    </source>
</reference>
<dbReference type="GO" id="GO:0003697">
    <property type="term" value="F:single-stranded DNA binding"/>
    <property type="evidence" value="ECO:0007669"/>
    <property type="project" value="UniProtKB-UniRule"/>
</dbReference>
<evidence type="ECO:0000256" key="3">
    <source>
        <dbReference type="PIRNR" id="PIRNR002070"/>
    </source>
</evidence>
<dbReference type="Gene3D" id="2.40.50.140">
    <property type="entry name" value="Nucleic acid-binding proteins"/>
    <property type="match status" value="1"/>
</dbReference>
<dbReference type="PANTHER" id="PTHR10302">
    <property type="entry name" value="SINGLE-STRANDED DNA-BINDING PROTEIN"/>
    <property type="match status" value="1"/>
</dbReference>
<dbReference type="GO" id="GO:0006260">
    <property type="term" value="P:DNA replication"/>
    <property type="evidence" value="ECO:0007669"/>
    <property type="project" value="InterPro"/>
</dbReference>
<comment type="subunit">
    <text evidence="2">Homotetramer.</text>
</comment>
<evidence type="ECO:0000313" key="6">
    <source>
        <dbReference type="Proteomes" id="UP000823990"/>
    </source>
</evidence>
<dbReference type="CDD" id="cd04496">
    <property type="entry name" value="SSB_OBF"/>
    <property type="match status" value="1"/>
</dbReference>
<evidence type="ECO:0000256" key="4">
    <source>
        <dbReference type="SAM" id="MobiDB-lite"/>
    </source>
</evidence>
<dbReference type="EMBL" id="DXHS01000035">
    <property type="protein sequence ID" value="HIW02091.1"/>
    <property type="molecule type" value="Genomic_DNA"/>
</dbReference>
<reference evidence="5" key="2">
    <citation type="submission" date="2021-04" db="EMBL/GenBank/DDBJ databases">
        <authorList>
            <person name="Gilroy R."/>
        </authorList>
    </citation>
    <scope>NUCLEOTIDE SEQUENCE</scope>
    <source>
        <strain evidence="5">12435</strain>
    </source>
</reference>
<keyword evidence="1 2" id="KW-0238">DNA-binding</keyword>
<dbReference type="PANTHER" id="PTHR10302:SF27">
    <property type="entry name" value="SINGLE-STRANDED DNA-BINDING PROTEIN"/>
    <property type="match status" value="1"/>
</dbReference>
<dbReference type="SUPFAM" id="SSF50249">
    <property type="entry name" value="Nucleic acid-binding proteins"/>
    <property type="match status" value="1"/>
</dbReference>
<dbReference type="InterPro" id="IPR012340">
    <property type="entry name" value="NA-bd_OB-fold"/>
</dbReference>
<dbReference type="Pfam" id="PF00436">
    <property type="entry name" value="SSB"/>
    <property type="match status" value="1"/>
</dbReference>
<protein>
    <recommendedName>
        <fullName evidence="2 3">Single-stranded DNA-binding protein</fullName>
        <shortName evidence="2">SSB</shortName>
    </recommendedName>
</protein>
<comment type="caution">
    <text evidence="2">Lacks conserved residue(s) required for the propagation of feature annotation.</text>
</comment>
<feature type="compositionally biased region" description="Low complexity" evidence="4">
    <location>
        <begin position="110"/>
        <end position="123"/>
    </location>
</feature>
<feature type="region of interest" description="Disordered" evidence="4">
    <location>
        <begin position="103"/>
        <end position="135"/>
    </location>
</feature>
<evidence type="ECO:0000256" key="2">
    <source>
        <dbReference type="HAMAP-Rule" id="MF_00984"/>
    </source>
</evidence>
<proteinExistence type="inferred from homology"/>
<dbReference type="InterPro" id="IPR011344">
    <property type="entry name" value="ssDNA-bd"/>
</dbReference>